<reference evidence="3 4" key="1">
    <citation type="journal article" date="2019" name="Int. J. Syst. Evol. Microbiol.">
        <title>The Global Catalogue of Microorganisms (GCM) 10K type strain sequencing project: providing services to taxonomists for standard genome sequencing and annotation.</title>
        <authorList>
            <consortium name="The Broad Institute Genomics Platform"/>
            <consortium name="The Broad Institute Genome Sequencing Center for Infectious Disease"/>
            <person name="Wu L."/>
            <person name="Ma J."/>
        </authorList>
    </citation>
    <scope>NUCLEOTIDE SEQUENCE [LARGE SCALE GENOMIC DNA]</scope>
    <source>
        <strain evidence="3 4">DSM 29988</strain>
    </source>
</reference>
<feature type="compositionally biased region" description="Basic and acidic residues" evidence="1">
    <location>
        <begin position="22"/>
        <end position="31"/>
    </location>
</feature>
<gene>
    <name evidence="3" type="ORF">ACFQJC_07035</name>
</gene>
<name>A0ABD5ZDT6_9EURY</name>
<evidence type="ECO:0000259" key="2">
    <source>
        <dbReference type="Pfam" id="PF23451"/>
    </source>
</evidence>
<keyword evidence="4" id="KW-1185">Reference proteome</keyword>
<evidence type="ECO:0000256" key="1">
    <source>
        <dbReference type="SAM" id="MobiDB-lite"/>
    </source>
</evidence>
<feature type="domain" description="PaaD zinc beta ribbon" evidence="2">
    <location>
        <begin position="23"/>
        <end position="71"/>
    </location>
</feature>
<dbReference type="Proteomes" id="UP001596481">
    <property type="component" value="Unassembled WGS sequence"/>
</dbReference>
<protein>
    <recommendedName>
        <fullName evidence="2">PaaD zinc beta ribbon domain-containing protein</fullName>
    </recommendedName>
</protein>
<dbReference type="Pfam" id="PF23451">
    <property type="entry name" value="Zn_ribbon_PaaD"/>
    <property type="match status" value="1"/>
</dbReference>
<comment type="caution">
    <text evidence="3">The sequence shown here is derived from an EMBL/GenBank/DDBJ whole genome shotgun (WGS) entry which is preliminary data.</text>
</comment>
<feature type="region of interest" description="Disordered" evidence="1">
    <location>
        <begin position="1"/>
        <end position="33"/>
    </location>
</feature>
<dbReference type="InterPro" id="IPR056572">
    <property type="entry name" value="Zn_ribbon_PaaD"/>
</dbReference>
<dbReference type="RefSeq" id="WP_390222603.1">
    <property type="nucleotide sequence ID" value="NZ_JBHTAA010000002.1"/>
</dbReference>
<dbReference type="EMBL" id="JBHTAA010000002">
    <property type="protein sequence ID" value="MFC7203264.1"/>
    <property type="molecule type" value="Genomic_DNA"/>
</dbReference>
<dbReference type="AlphaFoldDB" id="A0ABD5ZDT6"/>
<evidence type="ECO:0000313" key="4">
    <source>
        <dbReference type="Proteomes" id="UP001596481"/>
    </source>
</evidence>
<sequence>MSSSDSFAGASSGTDHGNNTMNDRDKDRETPEIVCPFCGSADNERESRFGGEVSKSQYYCNGCHTVFERIKFDGATPSTGRERDGSR</sequence>
<proteinExistence type="predicted"/>
<feature type="compositionally biased region" description="Low complexity" evidence="1">
    <location>
        <begin position="1"/>
        <end position="13"/>
    </location>
</feature>
<accession>A0ABD5ZDT6</accession>
<evidence type="ECO:0000313" key="3">
    <source>
        <dbReference type="EMBL" id="MFC7203264.1"/>
    </source>
</evidence>
<organism evidence="3 4">
    <name type="scientific">Haloferax namakaokahaiae</name>
    <dbReference type="NCBI Taxonomy" id="1748331"/>
    <lineage>
        <taxon>Archaea</taxon>
        <taxon>Methanobacteriati</taxon>
        <taxon>Methanobacteriota</taxon>
        <taxon>Stenosarchaea group</taxon>
        <taxon>Halobacteria</taxon>
        <taxon>Halobacteriales</taxon>
        <taxon>Haloferacaceae</taxon>
        <taxon>Haloferax</taxon>
    </lineage>
</organism>